<evidence type="ECO:0000259" key="13">
    <source>
        <dbReference type="Pfam" id="PF02223"/>
    </source>
</evidence>
<keyword evidence="4 12" id="KW-0808">Transferase</keyword>
<name>A0A348HGG8_9GAMM</name>
<sequence>MTAESLSRPAGAGRFITLEGGEGVGKTTNVRFLVDHLRARGLEVVQTREPGGSPQAERIRELLLTPTEEDPLVADTELLLMFAARAQHLAATILPALARGAVVVCDRFTDATYAYQGAARGLDVERIAVLEQFVQRGLQPDLTLLLDMPVEAARTRVESRGKPLDRFENEAAAFFEKVRRGYLARAAQSEGRMVTVDASGTLAAVQQQLAAVLDEHLLRWGL</sequence>
<keyword evidence="6 12" id="KW-0547">Nucleotide-binding</keyword>
<dbReference type="GO" id="GO:0006235">
    <property type="term" value="P:dTTP biosynthetic process"/>
    <property type="evidence" value="ECO:0007669"/>
    <property type="project" value="UniProtKB-UniRule"/>
</dbReference>
<reference evidence="14 15" key="1">
    <citation type="submission" date="2018-09" db="EMBL/GenBank/DDBJ databases">
        <title>Zymobacter palmae IAM14233 (=T109) whole genome analysis.</title>
        <authorList>
            <person name="Yanase H."/>
        </authorList>
    </citation>
    <scope>NUCLEOTIDE SEQUENCE [LARGE SCALE GENOMIC DNA]</scope>
    <source>
        <strain evidence="14 15">IAM14233</strain>
    </source>
</reference>
<organism evidence="14 15">
    <name type="scientific">Zymobacter palmae</name>
    <dbReference type="NCBI Taxonomy" id="33074"/>
    <lineage>
        <taxon>Bacteria</taxon>
        <taxon>Pseudomonadati</taxon>
        <taxon>Pseudomonadota</taxon>
        <taxon>Gammaproteobacteria</taxon>
        <taxon>Oceanospirillales</taxon>
        <taxon>Halomonadaceae</taxon>
        <taxon>Zymobacter group</taxon>
        <taxon>Zymobacter</taxon>
    </lineage>
</organism>
<comment type="function">
    <text evidence="11 12">Phosphorylation of dTMP to form dTDP in both de novo and salvage pathways of dTTP synthesis.</text>
</comment>
<dbReference type="CDD" id="cd01672">
    <property type="entry name" value="TMPK"/>
    <property type="match status" value="1"/>
</dbReference>
<evidence type="ECO:0000256" key="6">
    <source>
        <dbReference type="ARBA" id="ARBA00022741"/>
    </source>
</evidence>
<keyword evidence="15" id="KW-1185">Reference proteome</keyword>
<dbReference type="GO" id="GO:0005829">
    <property type="term" value="C:cytosol"/>
    <property type="evidence" value="ECO:0007669"/>
    <property type="project" value="TreeGrafter"/>
</dbReference>
<evidence type="ECO:0000256" key="2">
    <source>
        <dbReference type="ARBA" id="ARBA00012980"/>
    </source>
</evidence>
<dbReference type="KEGG" id="zpl:ZBT109_1974"/>
<evidence type="ECO:0000256" key="11">
    <source>
        <dbReference type="ARBA" id="ARBA00057735"/>
    </source>
</evidence>
<protein>
    <recommendedName>
        <fullName evidence="3 12">Thymidylate kinase</fullName>
        <ecNumber evidence="2 12">2.7.4.9</ecNumber>
    </recommendedName>
    <alternativeName>
        <fullName evidence="9 12">dTMP kinase</fullName>
    </alternativeName>
</protein>
<dbReference type="Gene3D" id="3.40.50.300">
    <property type="entry name" value="P-loop containing nucleotide triphosphate hydrolases"/>
    <property type="match status" value="1"/>
</dbReference>
<proteinExistence type="inferred from homology"/>
<keyword evidence="5 12" id="KW-0545">Nucleotide biosynthesis</keyword>
<keyword evidence="8 12" id="KW-0067">ATP-binding</keyword>
<dbReference type="InterPro" id="IPR039430">
    <property type="entry name" value="Thymidylate_kin-like_dom"/>
</dbReference>
<comment type="catalytic activity">
    <reaction evidence="10 12">
        <text>dTMP + ATP = dTDP + ADP</text>
        <dbReference type="Rhea" id="RHEA:13517"/>
        <dbReference type="ChEBI" id="CHEBI:30616"/>
        <dbReference type="ChEBI" id="CHEBI:58369"/>
        <dbReference type="ChEBI" id="CHEBI:63528"/>
        <dbReference type="ChEBI" id="CHEBI:456216"/>
        <dbReference type="EC" id="2.7.4.9"/>
    </reaction>
</comment>
<dbReference type="STRING" id="1123510.GCA_000620025_01137"/>
<feature type="domain" description="Thymidylate kinase-like" evidence="13">
    <location>
        <begin position="18"/>
        <end position="208"/>
    </location>
</feature>
<dbReference type="RefSeq" id="WP_051523692.1">
    <property type="nucleotide sequence ID" value="NZ_AP018933.1"/>
</dbReference>
<accession>A0A348HGG8</accession>
<dbReference type="PANTHER" id="PTHR10344">
    <property type="entry name" value="THYMIDYLATE KINASE"/>
    <property type="match status" value="1"/>
</dbReference>
<evidence type="ECO:0000256" key="5">
    <source>
        <dbReference type="ARBA" id="ARBA00022727"/>
    </source>
</evidence>
<evidence type="ECO:0000256" key="9">
    <source>
        <dbReference type="ARBA" id="ARBA00029962"/>
    </source>
</evidence>
<dbReference type="EMBL" id="AP018933">
    <property type="protein sequence ID" value="BBG30720.1"/>
    <property type="molecule type" value="Genomic_DNA"/>
</dbReference>
<gene>
    <name evidence="12" type="primary">tmk</name>
    <name evidence="14" type="ORF">ZBT109_1974</name>
</gene>
<evidence type="ECO:0000256" key="1">
    <source>
        <dbReference type="ARBA" id="ARBA00009776"/>
    </source>
</evidence>
<dbReference type="FunFam" id="3.40.50.300:FF:000225">
    <property type="entry name" value="Thymidylate kinase"/>
    <property type="match status" value="1"/>
</dbReference>
<dbReference type="Proteomes" id="UP000267342">
    <property type="component" value="Chromosome"/>
</dbReference>
<evidence type="ECO:0000256" key="10">
    <source>
        <dbReference type="ARBA" id="ARBA00048743"/>
    </source>
</evidence>
<dbReference type="HAMAP" id="MF_00165">
    <property type="entry name" value="Thymidylate_kinase"/>
    <property type="match status" value="1"/>
</dbReference>
<dbReference type="InterPro" id="IPR018094">
    <property type="entry name" value="Thymidylate_kinase"/>
</dbReference>
<evidence type="ECO:0000256" key="7">
    <source>
        <dbReference type="ARBA" id="ARBA00022777"/>
    </source>
</evidence>
<dbReference type="OrthoDB" id="9774907at2"/>
<dbReference type="NCBIfam" id="TIGR00041">
    <property type="entry name" value="DTMP_kinase"/>
    <property type="match status" value="1"/>
</dbReference>
<evidence type="ECO:0000256" key="12">
    <source>
        <dbReference type="HAMAP-Rule" id="MF_00165"/>
    </source>
</evidence>
<dbReference type="GO" id="GO:0006227">
    <property type="term" value="P:dUDP biosynthetic process"/>
    <property type="evidence" value="ECO:0007669"/>
    <property type="project" value="TreeGrafter"/>
</dbReference>
<feature type="binding site" evidence="12">
    <location>
        <begin position="20"/>
        <end position="27"/>
    </location>
    <ligand>
        <name>ATP</name>
        <dbReference type="ChEBI" id="CHEBI:30616"/>
    </ligand>
</feature>
<evidence type="ECO:0000313" key="14">
    <source>
        <dbReference type="EMBL" id="BBG30720.1"/>
    </source>
</evidence>
<dbReference type="EC" id="2.7.4.9" evidence="2 12"/>
<dbReference type="Pfam" id="PF02223">
    <property type="entry name" value="Thymidylate_kin"/>
    <property type="match status" value="1"/>
</dbReference>
<dbReference type="GO" id="GO:0006233">
    <property type="term" value="P:dTDP biosynthetic process"/>
    <property type="evidence" value="ECO:0007669"/>
    <property type="project" value="InterPro"/>
</dbReference>
<evidence type="ECO:0000256" key="8">
    <source>
        <dbReference type="ARBA" id="ARBA00022840"/>
    </source>
</evidence>
<evidence type="ECO:0000256" key="4">
    <source>
        <dbReference type="ARBA" id="ARBA00022679"/>
    </source>
</evidence>
<comment type="similarity">
    <text evidence="1 12">Belongs to the thymidylate kinase family.</text>
</comment>
<dbReference type="GO" id="GO:0005524">
    <property type="term" value="F:ATP binding"/>
    <property type="evidence" value="ECO:0007669"/>
    <property type="project" value="UniProtKB-UniRule"/>
</dbReference>
<dbReference type="GO" id="GO:0004798">
    <property type="term" value="F:dTMP kinase activity"/>
    <property type="evidence" value="ECO:0007669"/>
    <property type="project" value="UniProtKB-UniRule"/>
</dbReference>
<evidence type="ECO:0000313" key="15">
    <source>
        <dbReference type="Proteomes" id="UP000267342"/>
    </source>
</evidence>
<evidence type="ECO:0000256" key="3">
    <source>
        <dbReference type="ARBA" id="ARBA00017144"/>
    </source>
</evidence>
<keyword evidence="7 12" id="KW-0418">Kinase</keyword>
<dbReference type="InterPro" id="IPR027417">
    <property type="entry name" value="P-loop_NTPase"/>
</dbReference>
<dbReference type="SUPFAM" id="SSF52540">
    <property type="entry name" value="P-loop containing nucleoside triphosphate hydrolases"/>
    <property type="match status" value="1"/>
</dbReference>
<dbReference type="AlphaFoldDB" id="A0A348HGG8"/>
<dbReference type="PANTHER" id="PTHR10344:SF4">
    <property type="entry name" value="UMP-CMP KINASE 2, MITOCHONDRIAL"/>
    <property type="match status" value="1"/>
</dbReference>